<evidence type="ECO:0000313" key="6">
    <source>
        <dbReference type="Proteomes" id="UP001526246"/>
    </source>
</evidence>
<dbReference type="InterPro" id="IPR001173">
    <property type="entry name" value="Glyco_trans_2-like"/>
</dbReference>
<keyword evidence="6" id="KW-1185">Reference proteome</keyword>
<evidence type="ECO:0000256" key="1">
    <source>
        <dbReference type="ARBA" id="ARBA00006739"/>
    </source>
</evidence>
<dbReference type="SUPFAM" id="SSF53448">
    <property type="entry name" value="Nucleotide-diphospho-sugar transferases"/>
    <property type="match status" value="1"/>
</dbReference>
<organism evidence="5 6">
    <name type="scientific">Sphingomonas arvum</name>
    <dbReference type="NCBI Taxonomy" id="2992113"/>
    <lineage>
        <taxon>Bacteria</taxon>
        <taxon>Pseudomonadati</taxon>
        <taxon>Pseudomonadota</taxon>
        <taxon>Alphaproteobacteria</taxon>
        <taxon>Sphingomonadales</taxon>
        <taxon>Sphingomonadaceae</taxon>
        <taxon>Sphingomonas</taxon>
    </lineage>
</organism>
<dbReference type="Gene3D" id="3.90.550.10">
    <property type="entry name" value="Spore Coat Polysaccharide Biosynthesis Protein SpsA, Chain A"/>
    <property type="match status" value="1"/>
</dbReference>
<keyword evidence="3 5" id="KW-0808">Transferase</keyword>
<dbReference type="EMBL" id="JAPDOB010000001">
    <property type="protein sequence ID" value="MCW3797364.1"/>
    <property type="molecule type" value="Genomic_DNA"/>
</dbReference>
<dbReference type="PANTHER" id="PTHR43179">
    <property type="entry name" value="RHAMNOSYLTRANSFERASE WBBL"/>
    <property type="match status" value="1"/>
</dbReference>
<dbReference type="InterPro" id="IPR029044">
    <property type="entry name" value="Nucleotide-diphossugar_trans"/>
</dbReference>
<evidence type="ECO:0000313" key="5">
    <source>
        <dbReference type="EMBL" id="MCW3797364.1"/>
    </source>
</evidence>
<reference evidence="5 6" key="1">
    <citation type="submission" date="2022-10" db="EMBL/GenBank/DDBJ databases">
        <title>Sphingomonas sp.</title>
        <authorList>
            <person name="Jin C."/>
        </authorList>
    </citation>
    <scope>NUCLEOTIDE SEQUENCE [LARGE SCALE GENOMIC DNA]</scope>
    <source>
        <strain evidence="5 6">BN140010</strain>
    </source>
</reference>
<name>A0ABT3JE72_9SPHN</name>
<dbReference type="RefSeq" id="WP_264881578.1">
    <property type="nucleotide sequence ID" value="NZ_JAPDOB010000001.1"/>
</dbReference>
<accession>A0ABT3JE72</accession>
<dbReference type="EC" id="2.4.-.-" evidence="5"/>
<evidence type="ECO:0000256" key="2">
    <source>
        <dbReference type="ARBA" id="ARBA00022676"/>
    </source>
</evidence>
<dbReference type="Proteomes" id="UP001526246">
    <property type="component" value="Unassembled WGS sequence"/>
</dbReference>
<comment type="similarity">
    <text evidence="1">Belongs to the glycosyltransferase 2 family.</text>
</comment>
<proteinExistence type="inferred from homology"/>
<dbReference type="Pfam" id="PF00535">
    <property type="entry name" value="Glycos_transf_2"/>
    <property type="match status" value="1"/>
</dbReference>
<evidence type="ECO:0000259" key="4">
    <source>
        <dbReference type="Pfam" id="PF00535"/>
    </source>
</evidence>
<dbReference type="PANTHER" id="PTHR43179:SF12">
    <property type="entry name" value="GALACTOFURANOSYLTRANSFERASE GLFT2"/>
    <property type="match status" value="1"/>
</dbReference>
<dbReference type="GO" id="GO:0016757">
    <property type="term" value="F:glycosyltransferase activity"/>
    <property type="evidence" value="ECO:0007669"/>
    <property type="project" value="UniProtKB-KW"/>
</dbReference>
<comment type="caution">
    <text evidence="5">The sequence shown here is derived from an EMBL/GenBank/DDBJ whole genome shotgun (WGS) entry which is preliminary data.</text>
</comment>
<sequence length="427" mass="47141">MSETAAIRHLDLRRKEPPVPSAELVYDVFWWGDLPIGAKASARGELPLGVGQLRALAADLLARQLAGREPALGAPLVAGSEGQPHRALSLQSAATMDHLEERLEELTSLPPCDASDIALIICTRDRPRALERCLASLPRQVSEPGQFIVVDNSASGSARALCANYGGIDYVHEPAPGLSRARNAGIRAARRPVLAFTDDDVEPHPAWLSEVSRAFRQHDVECVTGLVLPATLGTKAQRNFQFALGAFGNSFVPLLFDERFFAETRPHGAHVWRIGAGANMAFRRSAFDRAGLFDERLGAGASGCSEDSEFWYRLLALGGSCLYEPRAVVLHHHRSEWQELKSQVRVYMRGHVSALVAQHDAFGDRGNLRRIGLQLPKYFVRTGLGSLLHGRWTRLSLMTAEIRGWLAGLTYLARPGWRRRRGEWQKL</sequence>
<gene>
    <name evidence="5" type="ORF">OMW55_06035</name>
</gene>
<keyword evidence="2 5" id="KW-0328">Glycosyltransferase</keyword>
<feature type="domain" description="Glycosyltransferase 2-like" evidence="4">
    <location>
        <begin position="119"/>
        <end position="289"/>
    </location>
</feature>
<protein>
    <submittedName>
        <fullName evidence="5">Glycosyltransferase</fullName>
        <ecNumber evidence="5">2.4.-.-</ecNumber>
    </submittedName>
</protein>
<evidence type="ECO:0000256" key="3">
    <source>
        <dbReference type="ARBA" id="ARBA00022679"/>
    </source>
</evidence>